<comment type="caution">
    <text evidence="1">The sequence shown here is derived from an EMBL/GenBank/DDBJ whole genome shotgun (WGS) entry which is preliminary data.</text>
</comment>
<accession>A0A8S1J1U1</accession>
<gene>
    <name evidence="1" type="ORF">OSTQU699_LOCUS2908</name>
</gene>
<sequence length="107" mass="11697">MHVCSRAPCASAVHHVFTGTIKRTPSRESTLWVESCISTSDTHTTLLFFAVDGVAAFVGRTQRTPFPPRAGEVGMGATYKDVTPCAILSERRMPANGQNWTRQGRCD</sequence>
<keyword evidence="2" id="KW-1185">Reference proteome</keyword>
<protein>
    <submittedName>
        <fullName evidence="1">Uncharacterized protein</fullName>
    </submittedName>
</protein>
<evidence type="ECO:0000313" key="1">
    <source>
        <dbReference type="EMBL" id="CAD7697547.1"/>
    </source>
</evidence>
<name>A0A8S1J1U1_9CHLO</name>
<dbReference type="AlphaFoldDB" id="A0A8S1J1U1"/>
<proteinExistence type="predicted"/>
<evidence type="ECO:0000313" key="2">
    <source>
        <dbReference type="Proteomes" id="UP000708148"/>
    </source>
</evidence>
<organism evidence="1 2">
    <name type="scientific">Ostreobium quekettii</name>
    <dbReference type="NCBI Taxonomy" id="121088"/>
    <lineage>
        <taxon>Eukaryota</taxon>
        <taxon>Viridiplantae</taxon>
        <taxon>Chlorophyta</taxon>
        <taxon>core chlorophytes</taxon>
        <taxon>Ulvophyceae</taxon>
        <taxon>TCBD clade</taxon>
        <taxon>Bryopsidales</taxon>
        <taxon>Ostreobineae</taxon>
        <taxon>Ostreobiaceae</taxon>
        <taxon>Ostreobium</taxon>
    </lineage>
</organism>
<dbReference type="EMBL" id="CAJHUC010000673">
    <property type="protein sequence ID" value="CAD7697547.1"/>
    <property type="molecule type" value="Genomic_DNA"/>
</dbReference>
<dbReference type="Proteomes" id="UP000708148">
    <property type="component" value="Unassembled WGS sequence"/>
</dbReference>
<reference evidence="1" key="1">
    <citation type="submission" date="2020-12" db="EMBL/GenBank/DDBJ databases">
        <authorList>
            <person name="Iha C."/>
        </authorList>
    </citation>
    <scope>NUCLEOTIDE SEQUENCE</scope>
</reference>